<keyword evidence="11" id="KW-0560">Oxidoreductase</keyword>
<evidence type="ECO:0000256" key="10">
    <source>
        <dbReference type="ARBA" id="ARBA00022946"/>
    </source>
</evidence>
<comment type="similarity">
    <text evidence="16">In the N-terminal section; belongs to the cytochrome b5 family.</text>
</comment>
<dbReference type="Pfam" id="PF01070">
    <property type="entry name" value="FMN_dh"/>
    <property type="match status" value="1"/>
</dbReference>
<keyword evidence="8" id="KW-0288">FMN</keyword>
<dbReference type="SUPFAM" id="SSF51395">
    <property type="entry name" value="FMN-linked oxidoreductases"/>
    <property type="match status" value="1"/>
</dbReference>
<evidence type="ECO:0000256" key="6">
    <source>
        <dbReference type="ARBA" id="ARBA00022617"/>
    </source>
</evidence>
<dbReference type="PRINTS" id="PR00363">
    <property type="entry name" value="CYTOCHROMEB5"/>
</dbReference>
<keyword evidence="6" id="KW-0349">Heme</keyword>
<dbReference type="InterPro" id="IPR001199">
    <property type="entry name" value="Cyt_B5-like_heme/steroid-bd"/>
</dbReference>
<evidence type="ECO:0000256" key="19">
    <source>
        <dbReference type="ARBA" id="ARBA00075949"/>
    </source>
</evidence>
<comment type="similarity">
    <text evidence="15">In the C-terminal section; belongs to the FMN-dependent alpha-hydroxy acid dehydrogenase family.</text>
</comment>
<keyword evidence="5" id="KW-0813">Transport</keyword>
<dbReference type="Proteomes" id="UP000308199">
    <property type="component" value="Unassembled WGS sequence"/>
</dbReference>
<feature type="domain" description="FMN hydroxy acid dehydrogenase" evidence="25">
    <location>
        <begin position="502"/>
        <end position="876"/>
    </location>
</feature>
<evidence type="ECO:0000256" key="13">
    <source>
        <dbReference type="ARBA" id="ARBA00023128"/>
    </source>
</evidence>
<sequence length="883" mass="97192">MPFLEKKCDQCRYIGFASYAFLIYDHLLTFSDEVNYVWKGRKGLIIYLFFLNRYFFPLAFIELPRAAYLSPDFSYSMCSHFVRYEGATVVISFGIAGIMMILRENFRVNALYGGKCRPVQAILGVLWIFQVAIYAQLLSMAQAVPRSHGIHDCSMFFNPKDQNWAPLSAVGPLIFDTAVIVLTIYKTCGTLRGGMSSTLIKTLLNDGIFYYVIVFSANLALTIMIVTASPGLQNILGQFAELMTVTMMSRITLHLRATGAHSRGVVFLPDADRPSPGDTRLLDSHSSNNPTCTAHSPSQGNSGIELGHVSESEGSREGAHENREGRVNSAMYAPQVNFRPNSGIGCDIGNIGDTGDLMTAAGIEEVTNGFFSREEKMPEAGPTILSALSLATSTMALTLGDVAQHDSSKSCWVIIQNKVYDVTEFLPEHPGGANIILKYAGKDATAAYEPIHPPDALEKNLPPEKHLGAIDVGAVQAIKKANVEKKKTQDELRVEKAQKEKPPLSRVLNAIEMEEVAKKVLSYKAWAYYSSAGDGEITYAENIRAFSRIFFHARIMRPISQCDPSTTILGFKSSIPVFVSGAALAKLGHPAGEANITRGCGRMGTIQMVSSHASLSYAQIAEARVREDQPLFFQLYKHKDFRAEERVRDVVRLGYNAIFLTVDAPVAGHRERDIHAPFVLAEQEREAERQAGNGTEVDTPQEPDVDEKGEGTAGAMLNSIDRDLSWEKTIPWLRSVTKLPIVIKGIQCVEDAVLAAEAGVDGILISNHGGRQLDYSLPSIDVLYRLRKQRPDVFSKLEVYMDGGVRRGSDVLKALCLGATAVGMGRPFLYAQSAYGEEGVERLIRILETEIVLGMRLLGARNVSELVPEMVEQVNWQPIIAKL</sequence>
<evidence type="ECO:0000256" key="3">
    <source>
        <dbReference type="ARBA" id="ARBA00004569"/>
    </source>
</evidence>
<protein>
    <recommendedName>
        <fullName evidence="18">L-lactate dehydrogenase (cytochrome)</fullName>
        <ecNumber evidence="17">1.1.2.3</ecNumber>
    </recommendedName>
    <alternativeName>
        <fullName evidence="20">Cytochrome b2</fullName>
    </alternativeName>
    <alternativeName>
        <fullName evidence="19">Flavocytochrome b2</fullName>
    </alternativeName>
    <alternativeName>
        <fullName evidence="21">L-lactate ferricytochrome c oxidoreductase</fullName>
    </alternativeName>
</protein>
<dbReference type="FunFam" id="3.20.20.70:FF:000062">
    <property type="entry name" value="Cytochrome b2, mitochondrial, putative"/>
    <property type="match status" value="1"/>
</dbReference>
<keyword evidence="7" id="KW-0285">Flavoprotein</keyword>
<keyword evidence="23" id="KW-1133">Transmembrane helix</keyword>
<organism evidence="26 27">
    <name type="scientific">Phellinidium pouzarii</name>
    <dbReference type="NCBI Taxonomy" id="167371"/>
    <lineage>
        <taxon>Eukaryota</taxon>
        <taxon>Fungi</taxon>
        <taxon>Dikarya</taxon>
        <taxon>Basidiomycota</taxon>
        <taxon>Agaricomycotina</taxon>
        <taxon>Agaricomycetes</taxon>
        <taxon>Hymenochaetales</taxon>
        <taxon>Hymenochaetaceae</taxon>
        <taxon>Phellinidium</taxon>
    </lineage>
</organism>
<evidence type="ECO:0000256" key="18">
    <source>
        <dbReference type="ARBA" id="ARBA00068515"/>
    </source>
</evidence>
<evidence type="ECO:0000256" key="11">
    <source>
        <dbReference type="ARBA" id="ARBA00023002"/>
    </source>
</evidence>
<comment type="cofactor">
    <cofactor evidence="1">
        <name>FMN</name>
        <dbReference type="ChEBI" id="CHEBI:58210"/>
    </cofactor>
</comment>
<accession>A0A4S4L3L8</accession>
<feature type="region of interest" description="Disordered" evidence="22">
    <location>
        <begin position="267"/>
        <end position="324"/>
    </location>
</feature>
<keyword evidence="27" id="KW-1185">Reference proteome</keyword>
<dbReference type="InterPro" id="IPR036400">
    <property type="entry name" value="Cyt_B5-like_heme/steroid_sf"/>
</dbReference>
<comment type="subcellular location">
    <subcellularLocation>
        <location evidence="3">Mitochondrion intermembrane space</location>
    </subcellularLocation>
</comment>
<comment type="cofactor">
    <cofactor evidence="2">
        <name>heme b</name>
        <dbReference type="ChEBI" id="CHEBI:60344"/>
    </cofactor>
</comment>
<keyword evidence="13" id="KW-0496">Mitochondrion</keyword>
<dbReference type="SUPFAM" id="SSF55856">
    <property type="entry name" value="Cytochrome b5-like heme/steroid binding domain"/>
    <property type="match status" value="1"/>
</dbReference>
<keyword evidence="23" id="KW-0472">Membrane</keyword>
<feature type="transmembrane region" description="Helical" evidence="23">
    <location>
        <begin position="122"/>
        <end position="144"/>
    </location>
</feature>
<dbReference type="PROSITE" id="PS00191">
    <property type="entry name" value="CYTOCHROME_B5_1"/>
    <property type="match status" value="1"/>
</dbReference>
<gene>
    <name evidence="26" type="ORF">EW145_g4457</name>
</gene>
<feature type="compositionally biased region" description="Basic and acidic residues" evidence="22">
    <location>
        <begin position="308"/>
        <end position="324"/>
    </location>
</feature>
<feature type="transmembrane region" description="Helical" evidence="23">
    <location>
        <begin position="81"/>
        <end position="102"/>
    </location>
</feature>
<evidence type="ECO:0000256" key="12">
    <source>
        <dbReference type="ARBA" id="ARBA00023004"/>
    </source>
</evidence>
<evidence type="ECO:0000256" key="8">
    <source>
        <dbReference type="ARBA" id="ARBA00022643"/>
    </source>
</evidence>
<dbReference type="EC" id="1.1.2.3" evidence="17"/>
<comment type="caution">
    <text evidence="26">The sequence shown here is derived from an EMBL/GenBank/DDBJ whole genome shotgun (WGS) entry which is preliminary data.</text>
</comment>
<dbReference type="SMART" id="SM01117">
    <property type="entry name" value="Cyt-b5"/>
    <property type="match status" value="1"/>
</dbReference>
<dbReference type="InterPro" id="IPR008259">
    <property type="entry name" value="FMN_hydac_DH_AS"/>
</dbReference>
<proteinExistence type="inferred from homology"/>
<keyword evidence="12" id="KW-0408">Iron</keyword>
<dbReference type="PROSITE" id="PS00557">
    <property type="entry name" value="FMN_HYDROXY_ACID_DH_1"/>
    <property type="match status" value="1"/>
</dbReference>
<dbReference type="CDD" id="cd02922">
    <property type="entry name" value="FCB2_FMN"/>
    <property type="match status" value="1"/>
</dbReference>
<dbReference type="GO" id="GO:0046872">
    <property type="term" value="F:metal ion binding"/>
    <property type="evidence" value="ECO:0007669"/>
    <property type="project" value="UniProtKB-KW"/>
</dbReference>
<dbReference type="GO" id="GO:0020037">
    <property type="term" value="F:heme binding"/>
    <property type="evidence" value="ECO:0007669"/>
    <property type="project" value="InterPro"/>
</dbReference>
<dbReference type="InterPro" id="IPR037458">
    <property type="entry name" value="L-MDH/L-LDH_FMN-bd"/>
</dbReference>
<dbReference type="FunFam" id="3.10.120.10:FF:000009">
    <property type="entry name" value="Cytochrome b2, mitochondrial, putative"/>
    <property type="match status" value="1"/>
</dbReference>
<feature type="compositionally biased region" description="Polar residues" evidence="22">
    <location>
        <begin position="284"/>
        <end position="302"/>
    </location>
</feature>
<evidence type="ECO:0000256" key="21">
    <source>
        <dbReference type="ARBA" id="ARBA00078938"/>
    </source>
</evidence>
<feature type="transmembrane region" description="Helical" evidence="23">
    <location>
        <begin position="44"/>
        <end position="61"/>
    </location>
</feature>
<dbReference type="InterPro" id="IPR018506">
    <property type="entry name" value="Cyt_B5_heme-BS"/>
</dbReference>
<dbReference type="AlphaFoldDB" id="A0A4S4L3L8"/>
<reference evidence="26 27" key="1">
    <citation type="submission" date="2019-02" db="EMBL/GenBank/DDBJ databases">
        <title>Genome sequencing of the rare red list fungi Phellinidium pouzarii.</title>
        <authorList>
            <person name="Buettner E."/>
            <person name="Kellner H."/>
        </authorList>
    </citation>
    <scope>NUCLEOTIDE SEQUENCE [LARGE SCALE GENOMIC DNA]</scope>
    <source>
        <strain evidence="26 27">DSM 108285</strain>
    </source>
</reference>
<feature type="region of interest" description="Disordered" evidence="22">
    <location>
        <begin position="684"/>
        <end position="710"/>
    </location>
</feature>
<evidence type="ECO:0000313" key="26">
    <source>
        <dbReference type="EMBL" id="THH05905.1"/>
    </source>
</evidence>
<keyword evidence="10" id="KW-0809">Transit peptide</keyword>
<feature type="domain" description="Cytochrome b5 heme-binding" evidence="24">
    <location>
        <begin position="394"/>
        <end position="471"/>
    </location>
</feature>
<evidence type="ECO:0000256" key="2">
    <source>
        <dbReference type="ARBA" id="ARBA00001970"/>
    </source>
</evidence>
<dbReference type="GO" id="GO:0004460">
    <property type="term" value="F:L-lactate dehydrogenase (cytochrome) activity"/>
    <property type="evidence" value="ECO:0007669"/>
    <property type="project" value="UniProtKB-EC"/>
</dbReference>
<evidence type="ECO:0000256" key="23">
    <source>
        <dbReference type="SAM" id="Phobius"/>
    </source>
</evidence>
<evidence type="ECO:0000256" key="5">
    <source>
        <dbReference type="ARBA" id="ARBA00022448"/>
    </source>
</evidence>
<dbReference type="InterPro" id="IPR037396">
    <property type="entry name" value="FMN_HAD"/>
</dbReference>
<dbReference type="Pfam" id="PF20151">
    <property type="entry name" value="DUF6533"/>
    <property type="match status" value="1"/>
</dbReference>
<dbReference type="Gene3D" id="3.10.120.10">
    <property type="entry name" value="Cytochrome b5-like heme/steroid binding domain"/>
    <property type="match status" value="1"/>
</dbReference>
<keyword evidence="9" id="KW-0479">Metal-binding</keyword>
<evidence type="ECO:0000313" key="27">
    <source>
        <dbReference type="Proteomes" id="UP000308199"/>
    </source>
</evidence>
<evidence type="ECO:0000256" key="7">
    <source>
        <dbReference type="ARBA" id="ARBA00022630"/>
    </source>
</evidence>
<feature type="transmembrane region" description="Helical" evidence="23">
    <location>
        <begin position="164"/>
        <end position="187"/>
    </location>
</feature>
<dbReference type="Pfam" id="PF00173">
    <property type="entry name" value="Cyt-b5"/>
    <property type="match status" value="1"/>
</dbReference>
<evidence type="ECO:0000256" key="14">
    <source>
        <dbReference type="ARBA" id="ARBA00052399"/>
    </source>
</evidence>
<dbReference type="InterPro" id="IPR000262">
    <property type="entry name" value="FMN-dep_DH"/>
</dbReference>
<feature type="compositionally biased region" description="Basic and acidic residues" evidence="22">
    <location>
        <begin position="270"/>
        <end position="283"/>
    </location>
</feature>
<dbReference type="PROSITE" id="PS50255">
    <property type="entry name" value="CYTOCHROME_B5_2"/>
    <property type="match status" value="1"/>
</dbReference>
<evidence type="ECO:0000256" key="20">
    <source>
        <dbReference type="ARBA" id="ARBA00078774"/>
    </source>
</evidence>
<evidence type="ECO:0000256" key="16">
    <source>
        <dbReference type="ARBA" id="ARBA00061589"/>
    </source>
</evidence>
<evidence type="ECO:0000256" key="17">
    <source>
        <dbReference type="ARBA" id="ARBA00066458"/>
    </source>
</evidence>
<dbReference type="InterPro" id="IPR013785">
    <property type="entry name" value="Aldolase_TIM"/>
</dbReference>
<evidence type="ECO:0000256" key="9">
    <source>
        <dbReference type="ARBA" id="ARBA00022723"/>
    </source>
</evidence>
<dbReference type="EMBL" id="SGPK01000229">
    <property type="protein sequence ID" value="THH05905.1"/>
    <property type="molecule type" value="Genomic_DNA"/>
</dbReference>
<dbReference type="GO" id="GO:0005758">
    <property type="term" value="C:mitochondrial intermembrane space"/>
    <property type="evidence" value="ECO:0007669"/>
    <property type="project" value="UniProtKB-SubCell"/>
</dbReference>
<name>A0A4S4L3L8_9AGAM</name>
<evidence type="ECO:0000256" key="15">
    <source>
        <dbReference type="ARBA" id="ARBA00061137"/>
    </source>
</evidence>
<dbReference type="InterPro" id="IPR045340">
    <property type="entry name" value="DUF6533"/>
</dbReference>
<evidence type="ECO:0000256" key="4">
    <source>
        <dbReference type="ARBA" id="ARBA00011881"/>
    </source>
</evidence>
<dbReference type="PANTHER" id="PTHR10578">
    <property type="entry name" value="S -2-HYDROXY-ACID OXIDASE-RELATED"/>
    <property type="match status" value="1"/>
</dbReference>
<dbReference type="PANTHER" id="PTHR10578:SF101">
    <property type="entry name" value="L-LACTATE DEHYDROGENASE (CYTOCHROME B2)"/>
    <property type="match status" value="1"/>
</dbReference>
<dbReference type="GO" id="GO:0006089">
    <property type="term" value="P:lactate metabolic process"/>
    <property type="evidence" value="ECO:0007669"/>
    <property type="project" value="TreeGrafter"/>
</dbReference>
<comment type="subunit">
    <text evidence="4">Homotetramer.</text>
</comment>
<dbReference type="OrthoDB" id="1925334at2759"/>
<comment type="catalytic activity">
    <reaction evidence="14">
        <text>(S)-lactate + 2 Fe(III)-[cytochrome c] = 2 Fe(II)-[cytochrome c] + pyruvate + 2 H(+)</text>
        <dbReference type="Rhea" id="RHEA:19909"/>
        <dbReference type="Rhea" id="RHEA-COMP:10350"/>
        <dbReference type="Rhea" id="RHEA-COMP:14399"/>
        <dbReference type="ChEBI" id="CHEBI:15361"/>
        <dbReference type="ChEBI" id="CHEBI:15378"/>
        <dbReference type="ChEBI" id="CHEBI:16651"/>
        <dbReference type="ChEBI" id="CHEBI:29033"/>
        <dbReference type="ChEBI" id="CHEBI:29034"/>
        <dbReference type="EC" id="1.1.2.3"/>
    </reaction>
    <physiologicalReaction direction="left-to-right" evidence="14">
        <dbReference type="Rhea" id="RHEA:19910"/>
    </physiologicalReaction>
</comment>
<dbReference type="PROSITE" id="PS51349">
    <property type="entry name" value="FMN_HYDROXY_ACID_DH_2"/>
    <property type="match status" value="1"/>
</dbReference>
<dbReference type="Gene3D" id="3.20.20.70">
    <property type="entry name" value="Aldolase class I"/>
    <property type="match status" value="1"/>
</dbReference>
<evidence type="ECO:0000256" key="22">
    <source>
        <dbReference type="SAM" id="MobiDB-lite"/>
    </source>
</evidence>
<keyword evidence="23" id="KW-0812">Transmembrane</keyword>
<evidence type="ECO:0000259" key="24">
    <source>
        <dbReference type="PROSITE" id="PS50255"/>
    </source>
</evidence>
<evidence type="ECO:0000256" key="1">
    <source>
        <dbReference type="ARBA" id="ARBA00001917"/>
    </source>
</evidence>
<evidence type="ECO:0000259" key="25">
    <source>
        <dbReference type="PROSITE" id="PS51349"/>
    </source>
</evidence>
<feature type="transmembrane region" description="Helical" evidence="23">
    <location>
        <begin position="208"/>
        <end position="228"/>
    </location>
</feature>